<dbReference type="Pfam" id="PF00295">
    <property type="entry name" value="Glyco_hydro_28"/>
    <property type="match status" value="2"/>
</dbReference>
<feature type="active site" evidence="8">
    <location>
        <position position="247"/>
    </location>
</feature>
<reference evidence="11" key="1">
    <citation type="submission" date="2022-12" db="EMBL/GenBank/DDBJ databases">
        <title>Draft genome assemblies for two species of Escallonia (Escalloniales).</title>
        <authorList>
            <person name="Chanderbali A."/>
            <person name="Dervinis C."/>
            <person name="Anghel I."/>
            <person name="Soltis D."/>
            <person name="Soltis P."/>
            <person name="Zapata F."/>
        </authorList>
    </citation>
    <scope>NUCLEOTIDE SEQUENCE</scope>
    <source>
        <strain evidence="11">UCBG92.1500</strain>
        <tissue evidence="11">Leaf</tissue>
    </source>
</reference>
<evidence type="ECO:0008006" key="13">
    <source>
        <dbReference type="Google" id="ProtNLM"/>
    </source>
</evidence>
<evidence type="ECO:0000256" key="3">
    <source>
        <dbReference type="ARBA" id="ARBA00022512"/>
    </source>
</evidence>
<dbReference type="GO" id="GO:0005975">
    <property type="term" value="P:carbohydrate metabolic process"/>
    <property type="evidence" value="ECO:0007669"/>
    <property type="project" value="InterPro"/>
</dbReference>
<dbReference type="InterPro" id="IPR000743">
    <property type="entry name" value="Glyco_hydro_28"/>
</dbReference>
<feature type="active site" evidence="8">
    <location>
        <position position="661"/>
    </location>
</feature>
<evidence type="ECO:0000256" key="9">
    <source>
        <dbReference type="RuleBase" id="RU361169"/>
    </source>
</evidence>
<accession>A0AA88UQK8</accession>
<keyword evidence="4" id="KW-0964">Secreted</keyword>
<dbReference type="FunFam" id="2.160.20.10:FF:000004">
    <property type="entry name" value="Pectin lyase-like superfamily protein"/>
    <property type="match status" value="1"/>
</dbReference>
<organism evidence="11 12">
    <name type="scientific">Escallonia rubra</name>
    <dbReference type="NCBI Taxonomy" id="112253"/>
    <lineage>
        <taxon>Eukaryota</taxon>
        <taxon>Viridiplantae</taxon>
        <taxon>Streptophyta</taxon>
        <taxon>Embryophyta</taxon>
        <taxon>Tracheophyta</taxon>
        <taxon>Spermatophyta</taxon>
        <taxon>Magnoliopsida</taxon>
        <taxon>eudicotyledons</taxon>
        <taxon>Gunneridae</taxon>
        <taxon>Pentapetalae</taxon>
        <taxon>asterids</taxon>
        <taxon>campanulids</taxon>
        <taxon>Escalloniales</taxon>
        <taxon>Escalloniaceae</taxon>
        <taxon>Escallonia</taxon>
    </lineage>
</organism>
<feature type="non-terminal residue" evidence="11">
    <location>
        <position position="812"/>
    </location>
</feature>
<evidence type="ECO:0000256" key="6">
    <source>
        <dbReference type="ARBA" id="ARBA00023295"/>
    </source>
</evidence>
<keyword evidence="6 9" id="KW-0326">Glycosidase</keyword>
<dbReference type="SUPFAM" id="SSF51126">
    <property type="entry name" value="Pectin lyase-like"/>
    <property type="match status" value="2"/>
</dbReference>
<dbReference type="EMBL" id="JAVXUO010000272">
    <property type="protein sequence ID" value="KAK2993779.1"/>
    <property type="molecule type" value="Genomic_DNA"/>
</dbReference>
<dbReference type="GO" id="GO:0004650">
    <property type="term" value="F:polygalacturonase activity"/>
    <property type="evidence" value="ECO:0007669"/>
    <property type="project" value="InterPro"/>
</dbReference>
<feature type="chain" id="PRO_5041719012" description="Polygalacturonase" evidence="10">
    <location>
        <begin position="33"/>
        <end position="812"/>
    </location>
</feature>
<gene>
    <name evidence="11" type="ORF">RJ640_018069</name>
</gene>
<dbReference type="Gene3D" id="2.160.20.10">
    <property type="entry name" value="Single-stranded right-handed beta-helix, Pectin lyase-like"/>
    <property type="match status" value="2"/>
</dbReference>
<dbReference type="PROSITE" id="PS00502">
    <property type="entry name" value="POLYGALACTURONASE"/>
    <property type="match status" value="2"/>
</dbReference>
<keyword evidence="7" id="KW-0961">Cell wall biogenesis/degradation</keyword>
<comment type="subcellular location">
    <subcellularLocation>
        <location evidence="1">Secreted</location>
        <location evidence="1">Cell wall</location>
    </subcellularLocation>
</comment>
<dbReference type="PANTHER" id="PTHR31375">
    <property type="match status" value="1"/>
</dbReference>
<comment type="caution">
    <text evidence="11">The sequence shown here is derived from an EMBL/GenBank/DDBJ whole genome shotgun (WGS) entry which is preliminary data.</text>
</comment>
<protein>
    <recommendedName>
        <fullName evidence="13">Polygalacturonase</fullName>
    </recommendedName>
</protein>
<dbReference type="InterPro" id="IPR006626">
    <property type="entry name" value="PbH1"/>
</dbReference>
<keyword evidence="10" id="KW-0732">Signal</keyword>
<evidence type="ECO:0000256" key="2">
    <source>
        <dbReference type="ARBA" id="ARBA00008834"/>
    </source>
</evidence>
<feature type="signal peptide" evidence="10">
    <location>
        <begin position="1"/>
        <end position="32"/>
    </location>
</feature>
<name>A0AA88UQK8_9ASTE</name>
<evidence type="ECO:0000256" key="10">
    <source>
        <dbReference type="SAM" id="SignalP"/>
    </source>
</evidence>
<keyword evidence="5 9" id="KW-0378">Hydrolase</keyword>
<evidence type="ECO:0000256" key="7">
    <source>
        <dbReference type="ARBA" id="ARBA00023316"/>
    </source>
</evidence>
<dbReference type="SMART" id="SM00710">
    <property type="entry name" value="PbH1"/>
    <property type="match status" value="12"/>
</dbReference>
<dbReference type="GO" id="GO:0071555">
    <property type="term" value="P:cell wall organization"/>
    <property type="evidence" value="ECO:0007669"/>
    <property type="project" value="UniProtKB-KW"/>
</dbReference>
<dbReference type="AlphaFoldDB" id="A0AA88UQK8"/>
<sequence length="812" mass="86890">FRIKLLSRKMFKLMPTCVILLFAIASLPSTKAAYNVVSFGAKPDGQSDSTLPFLRAWMAACNSVAPAMVYVPRGTFLIKNAVFSGPCKNRILFQIQGTLVAPWDYRSLGNSGFWILFQKVSRLTVSGGGTVDGRGAGFWTCRRTGRNCPYGTRSITFLWCNNIVVSGLTSIKSQLSHFAVARCNNLRIQNVRIIAPSNSPNTEGLLVQDSTGVTVSGSIIRTGDDCIAIGPNTKNVWIERIGCGPGHGISIGSLGNSLNENGVQNVTVTNSVFTKTDNGVRIKSWARASNSYATNINFRNLIMRNVANPILIDQTYCPNNQCPHQSSGVKISQVTYKNIRGTSRTEAAVIFDCSSSNPCRGIRLQDIKLSTAYRATTATCNNAGGYSSGSVIPGSCLGRGSYIAVVFTSLSKMVCNNRAKMADQQVVSWAVMLPIALTALLWKANAATYNMITFDAKPDGQTDSTRPFLQAWAAACGSAQAATISVPRGRYLLGNAVFRGPCKNRINFQISGTLVAPADYRALGNTGYWILFIQVNGVTVVGGSLDAKGAGFWACRRSGSNCPVGARSITFNWANDIVVSGLTSINSQLSHLVINSCNNVRVSNVRLIAPYQSPNTDGIHVQGSTGVTITGSSIKTGDDCISIGPGTKNLWMERITCGPGHGVSIGSLGKLLNEAGVQNVTLTNSVFSGSDNGLRIKTWARPSNGFVTNILYQNIVMKNVKNPIIIDQNYCPTNQGCPGQTSGVKISQVTYRNIQGTSATPTAMTFDCSPSNPCRGIRLEGINLSYMNRQAQSLCNNVGGTTSGVIMPNSCL</sequence>
<evidence type="ECO:0000256" key="5">
    <source>
        <dbReference type="ARBA" id="ARBA00022801"/>
    </source>
</evidence>
<dbReference type="Proteomes" id="UP001187471">
    <property type="component" value="Unassembled WGS sequence"/>
</dbReference>
<dbReference type="InterPro" id="IPR012334">
    <property type="entry name" value="Pectin_lyas_fold"/>
</dbReference>
<evidence type="ECO:0000313" key="12">
    <source>
        <dbReference type="Proteomes" id="UP001187471"/>
    </source>
</evidence>
<evidence type="ECO:0000313" key="11">
    <source>
        <dbReference type="EMBL" id="KAK2993779.1"/>
    </source>
</evidence>
<evidence type="ECO:0000256" key="8">
    <source>
        <dbReference type="PROSITE-ProRule" id="PRU10052"/>
    </source>
</evidence>
<dbReference type="FunFam" id="2.160.20.10:FF:000016">
    <property type="entry name" value="Polygalacturonase 7"/>
    <property type="match status" value="1"/>
</dbReference>
<comment type="similarity">
    <text evidence="2 9">Belongs to the glycosyl hydrolase 28 family.</text>
</comment>
<evidence type="ECO:0000256" key="4">
    <source>
        <dbReference type="ARBA" id="ARBA00022525"/>
    </source>
</evidence>
<dbReference type="InterPro" id="IPR011050">
    <property type="entry name" value="Pectin_lyase_fold/virulence"/>
</dbReference>
<evidence type="ECO:0000256" key="1">
    <source>
        <dbReference type="ARBA" id="ARBA00004191"/>
    </source>
</evidence>
<keyword evidence="3" id="KW-0134">Cell wall</keyword>
<proteinExistence type="inferred from homology"/>
<keyword evidence="12" id="KW-1185">Reference proteome</keyword>